<organism evidence="10 11">
    <name type="scientific">Candidimonas nitroreducens</name>
    <dbReference type="NCBI Taxonomy" id="683354"/>
    <lineage>
        <taxon>Bacteria</taxon>
        <taxon>Pseudomonadati</taxon>
        <taxon>Pseudomonadota</taxon>
        <taxon>Betaproteobacteria</taxon>
        <taxon>Burkholderiales</taxon>
        <taxon>Alcaligenaceae</taxon>
        <taxon>Candidimonas</taxon>
    </lineage>
</organism>
<dbReference type="PANTHER" id="PTHR42905:SF5">
    <property type="entry name" value="CARBOXYVINYL-CARBOXYPHOSPHONATE PHOSPHORYLMUTASE, CHLOROPLASTIC"/>
    <property type="match status" value="1"/>
</dbReference>
<comment type="cofactor">
    <cofactor evidence="2">
        <name>Mg(2+)</name>
        <dbReference type="ChEBI" id="CHEBI:18420"/>
    </cofactor>
</comment>
<reference evidence="11" key="1">
    <citation type="submission" date="2017-06" db="EMBL/GenBank/DDBJ databases">
        <title>Herbaspirillum phytohormonus sp. nov., isolated from the root nodule of Robinia pseudoacacia in lead-zinc mine.</title>
        <authorList>
            <person name="Fan M."/>
            <person name="Lin Y."/>
        </authorList>
    </citation>
    <scope>NUCLEOTIDE SEQUENCE [LARGE SCALE GENOMIC DNA]</scope>
    <source>
        <strain evidence="11">SC-089</strain>
    </source>
</reference>
<evidence type="ECO:0000313" key="10">
    <source>
        <dbReference type="EMBL" id="OWT63984.1"/>
    </source>
</evidence>
<dbReference type="EMBL" id="NJIH01000003">
    <property type="protein sequence ID" value="OWT63984.1"/>
    <property type="molecule type" value="Genomic_DNA"/>
</dbReference>
<comment type="similarity">
    <text evidence="3 9">Belongs to the isocitrate lyase/PEP mutase superfamily. Methylisocitrate lyase family.</text>
</comment>
<comment type="function">
    <text evidence="8">Involved in the catabolism of short chain fatty acids (SCFA) via the 2-methylcitrate cycle I (propionate degradation route). Catalyzes the thermodynamically favored C-C bond cleavage of (2R,3S)-2-methylisocitrate to yield pyruvate and succinate via an alpha-carboxy-carbanion intermediate.</text>
</comment>
<gene>
    <name evidence="10" type="ORF">CEY11_06705</name>
</gene>
<keyword evidence="5" id="KW-0460">Magnesium</keyword>
<keyword evidence="6 9" id="KW-0456">Lyase</keyword>
<dbReference type="InterPro" id="IPR039556">
    <property type="entry name" value="ICL/PEPM"/>
</dbReference>
<dbReference type="GO" id="GO:0019629">
    <property type="term" value="P:propionate catabolic process, 2-methylcitrate cycle"/>
    <property type="evidence" value="ECO:0007669"/>
    <property type="project" value="InterPro"/>
</dbReference>
<name>A0A225MRU4_9BURK</name>
<dbReference type="NCBIfam" id="NF008455">
    <property type="entry name" value="PRK11320.1"/>
    <property type="match status" value="1"/>
</dbReference>
<comment type="catalytic activity">
    <reaction evidence="1 9">
        <text>(2S,3R)-3-hydroxybutane-1,2,3-tricarboxylate = pyruvate + succinate</text>
        <dbReference type="Rhea" id="RHEA:16809"/>
        <dbReference type="ChEBI" id="CHEBI:15361"/>
        <dbReference type="ChEBI" id="CHEBI:30031"/>
        <dbReference type="ChEBI" id="CHEBI:57429"/>
        <dbReference type="EC" id="4.1.3.30"/>
    </reaction>
</comment>
<evidence type="ECO:0000313" key="11">
    <source>
        <dbReference type="Proteomes" id="UP000214603"/>
    </source>
</evidence>
<dbReference type="FunFam" id="3.20.20.60:FF:000009">
    <property type="entry name" value="2-methylisocitrate lyase"/>
    <property type="match status" value="1"/>
</dbReference>
<comment type="pathway">
    <text evidence="9">Organic acid metabolism; propanoate degradation.</text>
</comment>
<dbReference type="SUPFAM" id="SSF51621">
    <property type="entry name" value="Phosphoenolpyruvate/pyruvate domain"/>
    <property type="match status" value="1"/>
</dbReference>
<dbReference type="Gene3D" id="3.20.20.60">
    <property type="entry name" value="Phosphoenolpyruvate-binding domains"/>
    <property type="match status" value="1"/>
</dbReference>
<evidence type="ECO:0000256" key="6">
    <source>
        <dbReference type="ARBA" id="ARBA00023239"/>
    </source>
</evidence>
<evidence type="ECO:0000256" key="5">
    <source>
        <dbReference type="ARBA" id="ARBA00022842"/>
    </source>
</evidence>
<dbReference type="EC" id="4.1.3.30" evidence="9"/>
<sequence length="303" mass="32683">MLIDKLKPSGTPGQRFRAALARSQPLPVVGAMNPFCALLAERAGHQAVYLAGGGMATYSHGLPDLGLTTMTEVLQDVRRMTDACDLPLMVDVDTGFGGAFNIARLIKGLIKDGAAAIHIEDQVQLKRCGHRPNKALVGTAEMVDRIKACVDARSDDSFFLVARTDSLANEGLQAAIDRACAYMEAGADMIFAEACGELGQYRSFVQAIDRPHSVMANITEFSMTPTFTLDELRQAGVSAALYPLSAARAMAAAAQNVYRAILEDGSPRRMLGAMQPRTELYEVLNYHAYEAKYDELFAAGADK</sequence>
<comment type="function">
    <text evidence="9">Catalyzes the thermodynamically favored C-C bond cleavage of (2R,3S)-2-methylisocitrate to yield pyruvate and succinate.</text>
</comment>
<evidence type="ECO:0000256" key="9">
    <source>
        <dbReference type="RuleBase" id="RU361121"/>
    </source>
</evidence>
<accession>A0A225MRU4</accession>
<dbReference type="InterPro" id="IPR012695">
    <property type="entry name" value="PrpB"/>
</dbReference>
<dbReference type="InterPro" id="IPR015813">
    <property type="entry name" value="Pyrv/PenolPyrv_kinase-like_dom"/>
</dbReference>
<evidence type="ECO:0000256" key="8">
    <source>
        <dbReference type="ARBA" id="ARBA00057039"/>
    </source>
</evidence>
<dbReference type="GO" id="GO:0046872">
    <property type="term" value="F:metal ion binding"/>
    <property type="evidence" value="ECO:0007669"/>
    <property type="project" value="UniProtKB-KW"/>
</dbReference>
<dbReference type="UniPathway" id="UPA00946"/>
<evidence type="ECO:0000256" key="2">
    <source>
        <dbReference type="ARBA" id="ARBA00001946"/>
    </source>
</evidence>
<evidence type="ECO:0000256" key="7">
    <source>
        <dbReference type="ARBA" id="ARBA00044762"/>
    </source>
</evidence>
<comment type="subunit">
    <text evidence="7">Homotetramer; dimer of dimers.</text>
</comment>
<dbReference type="InterPro" id="IPR018523">
    <property type="entry name" value="Isocitrate_lyase_ph_CS"/>
</dbReference>
<comment type="caution">
    <text evidence="10">The sequence shown here is derived from an EMBL/GenBank/DDBJ whole genome shotgun (WGS) entry which is preliminary data.</text>
</comment>
<keyword evidence="4" id="KW-0479">Metal-binding</keyword>
<dbReference type="PROSITE" id="PS00161">
    <property type="entry name" value="ISOCITRATE_LYASE"/>
    <property type="match status" value="1"/>
</dbReference>
<dbReference type="NCBIfam" id="TIGR02317">
    <property type="entry name" value="prpB"/>
    <property type="match status" value="1"/>
</dbReference>
<keyword evidence="11" id="KW-1185">Reference proteome</keyword>
<dbReference type="PANTHER" id="PTHR42905">
    <property type="entry name" value="PHOSPHOENOLPYRUVATE CARBOXYLASE"/>
    <property type="match status" value="1"/>
</dbReference>
<dbReference type="OrthoDB" id="9771433at2"/>
<dbReference type="CDD" id="cd00377">
    <property type="entry name" value="ICL_PEPM"/>
    <property type="match status" value="1"/>
</dbReference>
<protein>
    <recommendedName>
        <fullName evidence="9">Methylisocitrate lyase</fullName>
        <ecNumber evidence="9">4.1.3.30</ecNumber>
    </recommendedName>
</protein>
<dbReference type="AlphaFoldDB" id="A0A225MRU4"/>
<dbReference type="InterPro" id="IPR040442">
    <property type="entry name" value="Pyrv_kinase-like_dom_sf"/>
</dbReference>
<proteinExistence type="inferred from homology"/>
<dbReference type="Proteomes" id="UP000214603">
    <property type="component" value="Unassembled WGS sequence"/>
</dbReference>
<evidence type="ECO:0000256" key="1">
    <source>
        <dbReference type="ARBA" id="ARBA00001050"/>
    </source>
</evidence>
<dbReference type="RefSeq" id="WP_088602564.1">
    <property type="nucleotide sequence ID" value="NZ_NJIH01000003.1"/>
</dbReference>
<dbReference type="Pfam" id="PF13714">
    <property type="entry name" value="PEP_mutase"/>
    <property type="match status" value="1"/>
</dbReference>
<evidence type="ECO:0000256" key="4">
    <source>
        <dbReference type="ARBA" id="ARBA00022723"/>
    </source>
</evidence>
<dbReference type="GO" id="GO:0046421">
    <property type="term" value="F:methylisocitrate lyase activity"/>
    <property type="evidence" value="ECO:0007669"/>
    <property type="project" value="UniProtKB-EC"/>
</dbReference>
<evidence type="ECO:0000256" key="3">
    <source>
        <dbReference type="ARBA" id="ARBA00009282"/>
    </source>
</evidence>